<keyword evidence="5 7" id="KW-1133">Transmembrane helix</keyword>
<evidence type="ECO:0000256" key="5">
    <source>
        <dbReference type="ARBA" id="ARBA00022989"/>
    </source>
</evidence>
<gene>
    <name evidence="10" type="ORF">TH19_14400</name>
</gene>
<dbReference type="EMBL" id="JPWF01000009">
    <property type="protein sequence ID" value="RCK34910.1"/>
    <property type="molecule type" value="Genomic_DNA"/>
</dbReference>
<dbReference type="RefSeq" id="WP_114102978.1">
    <property type="nucleotide sequence ID" value="NZ_JPWF01000009.1"/>
</dbReference>
<dbReference type="GO" id="GO:0005886">
    <property type="term" value="C:plasma membrane"/>
    <property type="evidence" value="ECO:0007669"/>
    <property type="project" value="UniProtKB-SubCell"/>
</dbReference>
<sequence length="555" mass="61496">MLLLRLLRSRGDLNIRTVIALSSMSAIATTLVLVVVNLASDQVQEHKVNFQLLLMMVVSLAGYMWAQHKSDLMVSSEVETMLHEYRVRLFDQVRKAGPDVLAKVGQGSVHAAITTEMQTISNSLPIVLNGVQQVVLVVCVGFYLAWLSIFAFVMLAILVAIAGFIHIHRINRVNAATRISEDDEAQLFGGLNDLLSGFKEVKMNTRRRDALVANLSERSKRTSEAKAVTKAQWSRESASIQLAFYVMMAAMVFIVPIFTSDYHDVAVQVTTATMFLIGPIGTVIMTVPSFNQAETSLGRIVELEANLSGVIDAQQTEIRDKSSDKSDADARAGNLSDWHQQIDEIALNDVCFAYRSSTNGFSVGPVNARFKRGEITFISGGNGAGKSTIIALLTGLRDVDSGSITINAQTLVPTDMQSYRDCFATVLSDYHLFSELYGIDDLDEDKVNALLHEMEVDDKVTLDGLAFSTTLLSQGQRKRLALIAARLENKPVLVLDEWAADQDPHFRKVFYEEILPAMRDRGKVIICVTHDDRWFHIANQVCHVRDGIIDVVRDQ</sequence>
<dbReference type="PROSITE" id="PS50929">
    <property type="entry name" value="ABC_TM1F"/>
    <property type="match status" value="1"/>
</dbReference>
<evidence type="ECO:0000313" key="11">
    <source>
        <dbReference type="Proteomes" id="UP000253226"/>
    </source>
</evidence>
<accession>A0A367W681</accession>
<dbReference type="InterPro" id="IPR005898">
    <property type="entry name" value="Cyc_pep_transpt_SyrD/YojI"/>
</dbReference>
<evidence type="ECO:0000256" key="2">
    <source>
        <dbReference type="ARBA" id="ARBA00022692"/>
    </source>
</evidence>
<evidence type="ECO:0000256" key="1">
    <source>
        <dbReference type="ARBA" id="ARBA00004651"/>
    </source>
</evidence>
<dbReference type="InterPro" id="IPR003593">
    <property type="entry name" value="AAA+_ATPase"/>
</dbReference>
<dbReference type="InterPro" id="IPR003439">
    <property type="entry name" value="ABC_transporter-like_ATP-bd"/>
</dbReference>
<dbReference type="GO" id="GO:0034040">
    <property type="term" value="F:ATPase-coupled lipid transmembrane transporter activity"/>
    <property type="evidence" value="ECO:0007669"/>
    <property type="project" value="TreeGrafter"/>
</dbReference>
<evidence type="ECO:0000256" key="4">
    <source>
        <dbReference type="ARBA" id="ARBA00022840"/>
    </source>
</evidence>
<dbReference type="GO" id="GO:0015833">
    <property type="term" value="P:peptide transport"/>
    <property type="evidence" value="ECO:0007669"/>
    <property type="project" value="InterPro"/>
</dbReference>
<dbReference type="InterPro" id="IPR039421">
    <property type="entry name" value="Type_1_exporter"/>
</dbReference>
<evidence type="ECO:0000256" key="6">
    <source>
        <dbReference type="ARBA" id="ARBA00023136"/>
    </source>
</evidence>
<dbReference type="Proteomes" id="UP000253226">
    <property type="component" value="Unassembled WGS sequence"/>
</dbReference>
<comment type="caution">
    <text evidence="10">The sequence shown here is derived from an EMBL/GenBank/DDBJ whole genome shotgun (WGS) entry which is preliminary data.</text>
</comment>
<dbReference type="NCBIfam" id="TIGR01194">
    <property type="entry name" value="cyc_pep_trnsptr"/>
    <property type="match status" value="1"/>
</dbReference>
<evidence type="ECO:0000256" key="3">
    <source>
        <dbReference type="ARBA" id="ARBA00022741"/>
    </source>
</evidence>
<dbReference type="OrthoDB" id="9760776at2"/>
<dbReference type="SMART" id="SM00382">
    <property type="entry name" value="AAA"/>
    <property type="match status" value="1"/>
</dbReference>
<dbReference type="GO" id="GO:0016887">
    <property type="term" value="F:ATP hydrolysis activity"/>
    <property type="evidence" value="ECO:0007669"/>
    <property type="project" value="InterPro"/>
</dbReference>
<dbReference type="InterPro" id="IPR036640">
    <property type="entry name" value="ABC1_TM_sf"/>
</dbReference>
<evidence type="ECO:0000259" key="8">
    <source>
        <dbReference type="PROSITE" id="PS50893"/>
    </source>
</evidence>
<organism evidence="10 11">
    <name type="scientific">Thalassospira profundimaris</name>
    <dbReference type="NCBI Taxonomy" id="502049"/>
    <lineage>
        <taxon>Bacteria</taxon>
        <taxon>Pseudomonadati</taxon>
        <taxon>Pseudomonadota</taxon>
        <taxon>Alphaproteobacteria</taxon>
        <taxon>Rhodospirillales</taxon>
        <taxon>Thalassospiraceae</taxon>
        <taxon>Thalassospira</taxon>
    </lineage>
</organism>
<evidence type="ECO:0008006" key="12">
    <source>
        <dbReference type="Google" id="ProtNLM"/>
    </source>
</evidence>
<dbReference type="PANTHER" id="PTHR24221:SF653">
    <property type="entry name" value="TRANSPORT ATP-BINDING PROTEIN CYDC"/>
    <property type="match status" value="1"/>
</dbReference>
<keyword evidence="3" id="KW-0547">Nucleotide-binding</keyword>
<feature type="transmembrane region" description="Helical" evidence="7">
    <location>
        <begin position="265"/>
        <end position="287"/>
    </location>
</feature>
<dbReference type="GO" id="GO:1904680">
    <property type="term" value="F:peptide transmembrane transporter activity"/>
    <property type="evidence" value="ECO:0007669"/>
    <property type="project" value="InterPro"/>
</dbReference>
<evidence type="ECO:0000313" key="10">
    <source>
        <dbReference type="EMBL" id="RCK34910.1"/>
    </source>
</evidence>
<feature type="transmembrane region" description="Helical" evidence="7">
    <location>
        <begin position="48"/>
        <end position="66"/>
    </location>
</feature>
<dbReference type="PANTHER" id="PTHR24221">
    <property type="entry name" value="ATP-BINDING CASSETTE SUB-FAMILY B"/>
    <property type="match status" value="1"/>
</dbReference>
<feature type="transmembrane region" description="Helical" evidence="7">
    <location>
        <begin position="242"/>
        <end position="259"/>
    </location>
</feature>
<dbReference type="SUPFAM" id="SSF90123">
    <property type="entry name" value="ABC transporter transmembrane region"/>
    <property type="match status" value="1"/>
</dbReference>
<keyword evidence="4" id="KW-0067">ATP-binding</keyword>
<dbReference type="InterPro" id="IPR011527">
    <property type="entry name" value="ABC1_TM_dom"/>
</dbReference>
<keyword evidence="2 7" id="KW-0812">Transmembrane</keyword>
<dbReference type="Gene3D" id="1.20.1560.10">
    <property type="entry name" value="ABC transporter type 1, transmembrane domain"/>
    <property type="match status" value="1"/>
</dbReference>
<protein>
    <recommendedName>
        <fullName evidence="12">Cyclic peptide transporter</fullName>
    </recommendedName>
</protein>
<dbReference type="GO" id="GO:0005524">
    <property type="term" value="F:ATP binding"/>
    <property type="evidence" value="ECO:0007669"/>
    <property type="project" value="UniProtKB-KW"/>
</dbReference>
<evidence type="ECO:0000259" key="9">
    <source>
        <dbReference type="PROSITE" id="PS50929"/>
    </source>
</evidence>
<feature type="domain" description="ABC transporter" evidence="8">
    <location>
        <begin position="345"/>
        <end position="555"/>
    </location>
</feature>
<dbReference type="SUPFAM" id="SSF52540">
    <property type="entry name" value="P-loop containing nucleoside triphosphate hydrolases"/>
    <property type="match status" value="1"/>
</dbReference>
<dbReference type="Pfam" id="PF00005">
    <property type="entry name" value="ABC_tran"/>
    <property type="match status" value="1"/>
</dbReference>
<dbReference type="GO" id="GO:0140359">
    <property type="term" value="F:ABC-type transporter activity"/>
    <property type="evidence" value="ECO:0007669"/>
    <property type="project" value="InterPro"/>
</dbReference>
<name>A0A367W681_9PROT</name>
<evidence type="ECO:0000256" key="7">
    <source>
        <dbReference type="SAM" id="Phobius"/>
    </source>
</evidence>
<reference evidence="10 11" key="1">
    <citation type="submission" date="2014-07" db="EMBL/GenBank/DDBJ databases">
        <title>Draft genome sequence of Thalassospira profundimaris 35.</title>
        <authorList>
            <person name="Lai Q."/>
            <person name="Shao Z."/>
        </authorList>
    </citation>
    <scope>NUCLEOTIDE SEQUENCE [LARGE SCALE GENOMIC DNA]</scope>
    <source>
        <strain evidence="10 11">35</strain>
    </source>
</reference>
<proteinExistence type="predicted"/>
<dbReference type="AlphaFoldDB" id="A0A367W681"/>
<dbReference type="Gene3D" id="3.40.50.300">
    <property type="entry name" value="P-loop containing nucleotide triphosphate hydrolases"/>
    <property type="match status" value="1"/>
</dbReference>
<keyword evidence="6 7" id="KW-0472">Membrane</keyword>
<feature type="transmembrane region" description="Helical" evidence="7">
    <location>
        <begin position="15"/>
        <end position="36"/>
    </location>
</feature>
<feature type="transmembrane region" description="Helical" evidence="7">
    <location>
        <begin position="134"/>
        <end position="165"/>
    </location>
</feature>
<dbReference type="PROSITE" id="PS50893">
    <property type="entry name" value="ABC_TRANSPORTER_2"/>
    <property type="match status" value="1"/>
</dbReference>
<comment type="subcellular location">
    <subcellularLocation>
        <location evidence="1">Cell membrane</location>
        <topology evidence="1">Multi-pass membrane protein</topology>
    </subcellularLocation>
</comment>
<feature type="domain" description="ABC transmembrane type-1" evidence="9">
    <location>
        <begin position="18"/>
        <end position="292"/>
    </location>
</feature>
<dbReference type="InterPro" id="IPR027417">
    <property type="entry name" value="P-loop_NTPase"/>
</dbReference>